<evidence type="ECO:0000256" key="11">
    <source>
        <dbReference type="ARBA" id="ARBA00023157"/>
    </source>
</evidence>
<reference evidence="14" key="2">
    <citation type="submission" date="2020-01" db="EMBL/GenBank/DDBJ databases">
        <authorList>
            <person name="Korhonen P.K.K."/>
            <person name="Guangxu M.G."/>
            <person name="Wang T.W."/>
            <person name="Stroehlein A.J.S."/>
            <person name="Young N.D."/>
            <person name="Ang C.-S.A."/>
            <person name="Fernando D.W.F."/>
            <person name="Lu H.L."/>
            <person name="Taylor S.T."/>
            <person name="Ehtesham M.E.M."/>
            <person name="Najaraj S.H.N."/>
            <person name="Harsha G.H.G."/>
            <person name="Madugundu A.M."/>
            <person name="Renuse S.R."/>
            <person name="Holt D.H."/>
            <person name="Pandey A.P."/>
            <person name="Papenfuss A.P."/>
            <person name="Gasser R.B.G."/>
            <person name="Fischer K.F."/>
        </authorList>
    </citation>
    <scope>NUCLEOTIDE SEQUENCE</scope>
    <source>
        <strain evidence="14">SSS_KF_BRIS2020</strain>
    </source>
</reference>
<evidence type="ECO:0000256" key="2">
    <source>
        <dbReference type="ARBA" id="ARBA00004477"/>
    </source>
</evidence>
<comment type="pathway">
    <text evidence="12">Protein modification.</text>
</comment>
<dbReference type="InterPro" id="IPR021149">
    <property type="entry name" value="OligosaccharylTrfase_OST3/OST6"/>
</dbReference>
<organism evidence="14">
    <name type="scientific">Sarcoptes scabiei</name>
    <name type="common">Itch mite</name>
    <name type="synonym">Acarus scabiei</name>
    <dbReference type="NCBI Taxonomy" id="52283"/>
    <lineage>
        <taxon>Eukaryota</taxon>
        <taxon>Metazoa</taxon>
        <taxon>Ecdysozoa</taxon>
        <taxon>Arthropoda</taxon>
        <taxon>Chelicerata</taxon>
        <taxon>Arachnida</taxon>
        <taxon>Acari</taxon>
        <taxon>Acariformes</taxon>
        <taxon>Sarcoptiformes</taxon>
        <taxon>Astigmata</taxon>
        <taxon>Psoroptidia</taxon>
        <taxon>Sarcoptoidea</taxon>
        <taxon>Sarcoptidae</taxon>
        <taxon>Sarcoptinae</taxon>
        <taxon>Sarcoptes</taxon>
    </lineage>
</organism>
<dbReference type="SUPFAM" id="SSF52833">
    <property type="entry name" value="Thioredoxin-like"/>
    <property type="match status" value="1"/>
</dbReference>
<dbReference type="GO" id="GO:0015693">
    <property type="term" value="P:magnesium ion transport"/>
    <property type="evidence" value="ECO:0007669"/>
    <property type="project" value="UniProtKB-ARBA"/>
</dbReference>
<proteinExistence type="inferred from homology"/>
<dbReference type="Gene3D" id="3.40.30.10">
    <property type="entry name" value="Glutaredoxin"/>
    <property type="match status" value="1"/>
</dbReference>
<keyword evidence="9 13" id="KW-1133">Transmembrane helix</keyword>
<comment type="similarity">
    <text evidence="3">Belongs to the OST3/OST6 family.</text>
</comment>
<dbReference type="FunFam" id="3.40.30.10:FF:000009">
    <property type="entry name" value="Tumor suppressor candidate 3"/>
    <property type="match status" value="1"/>
</dbReference>
<dbReference type="EMBL" id="WVUK01000057">
    <property type="protein sequence ID" value="KAF7492071.1"/>
    <property type="molecule type" value="Genomic_DNA"/>
</dbReference>
<comment type="subcellular location">
    <subcellularLocation>
        <location evidence="2">Endoplasmic reticulum membrane</location>
        <topology evidence="2">Multi-pass membrane protein</topology>
    </subcellularLocation>
</comment>
<evidence type="ECO:0000256" key="13">
    <source>
        <dbReference type="SAM" id="Phobius"/>
    </source>
</evidence>
<evidence type="ECO:0000256" key="7">
    <source>
        <dbReference type="ARBA" id="ARBA00022824"/>
    </source>
</evidence>
<dbReference type="CDD" id="cd02947">
    <property type="entry name" value="TRX_family"/>
    <property type="match status" value="1"/>
</dbReference>
<evidence type="ECO:0000313" key="16">
    <source>
        <dbReference type="Proteomes" id="UP000070412"/>
    </source>
</evidence>
<evidence type="ECO:0000313" key="14">
    <source>
        <dbReference type="EMBL" id="KAF7492071.1"/>
    </source>
</evidence>
<reference evidence="16" key="1">
    <citation type="journal article" date="2020" name="PLoS Negl. Trop. Dis.">
        <title>High-quality nuclear genome for Sarcoptes scabiei-A critical resource for a neglected parasite.</title>
        <authorList>
            <person name="Korhonen P.K."/>
            <person name="Gasser R.B."/>
            <person name="Ma G."/>
            <person name="Wang T."/>
            <person name="Stroehlein A.J."/>
            <person name="Young N.D."/>
            <person name="Ang C.S."/>
            <person name="Fernando D.D."/>
            <person name="Lu H.C."/>
            <person name="Taylor S."/>
            <person name="Reynolds S.L."/>
            <person name="Mofiz E."/>
            <person name="Najaraj S.H."/>
            <person name="Gowda H."/>
            <person name="Madugundu A."/>
            <person name="Renuse S."/>
            <person name="Holt D."/>
            <person name="Pandey A."/>
            <person name="Papenfuss A.T."/>
            <person name="Fischer K."/>
        </authorList>
    </citation>
    <scope>NUCLEOTIDE SEQUENCE [LARGE SCALE GENOMIC DNA]</scope>
</reference>
<name>A0A834R8K5_SARSC</name>
<keyword evidence="8" id="KW-0460">Magnesium</keyword>
<sequence>MPYNLYFDYHLRCQQLFHYRSLTMKILSFLLLLFWISSISISYASAKEQTHMPLDERVQKLTQMSFRKPLIRFNSDKFRTFIGSKSAGQPIRNYTIVVMLTALSPGRQCSVCRSAADEFSIVANSWRYSSQFTSELFFALVDYDEGSEIFQQLKINSAPVFLLFKDRNVRINTLSLKHAEQMDIQRIGFAAETIARWIHERTKIQIRIVRPQNYTATFLLIVMLVFFSLILYVRRNNFDFLSNTTSWAIISLAIIFAMTSGQMWSHIRGPPLLHRSQHGISYIHNSSGGQFIIETYFIFLIYSIITIGFIFMIQSVKQQSSSTGGNNMANGKNSDPKRKKVMLIISIVLIAIFFSFLMSIFRSKAHGYPYSFLFK</sequence>
<evidence type="ECO:0000256" key="9">
    <source>
        <dbReference type="ARBA" id="ARBA00022989"/>
    </source>
</evidence>
<evidence type="ECO:0000313" key="15">
    <source>
        <dbReference type="EnsemblMetazoa" id="KAF7492071.1"/>
    </source>
</evidence>
<gene>
    <name evidence="14" type="ORF">SSS_3453</name>
</gene>
<keyword evidence="5 13" id="KW-0812">Transmembrane</keyword>
<feature type="transmembrane region" description="Helical" evidence="13">
    <location>
        <begin position="291"/>
        <end position="313"/>
    </location>
</feature>
<evidence type="ECO:0000256" key="4">
    <source>
        <dbReference type="ARBA" id="ARBA00022448"/>
    </source>
</evidence>
<dbReference type="GO" id="GO:0018279">
    <property type="term" value="P:protein N-linked glycosylation via asparagine"/>
    <property type="evidence" value="ECO:0007669"/>
    <property type="project" value="TreeGrafter"/>
</dbReference>
<evidence type="ECO:0000256" key="10">
    <source>
        <dbReference type="ARBA" id="ARBA00023136"/>
    </source>
</evidence>
<comment type="function">
    <text evidence="1">Subunit of the oligosaccharyl transferase (OST) complex that catalyzes the initial transfer of a defined glycan (Glc(3)Man(9)GlcNAc(2) in eukaryotes) from the lipid carrier dolichol-pyrophosphate to an asparagine residue within an Asn-X-Ser/Thr consensus motif in nascent polypeptide chains, the first step in protein N-glycosylation. N-glycosylation occurs cotranslationally and the complex associates with the Sec61 complex at the channel-forming translocon complex that mediates protein translocation across the endoplasmic reticulum (ER). All subunits are required for a maximal enzyme activity.</text>
</comment>
<dbReference type="EnsemblMetazoa" id="SSS_3453s_mrna">
    <property type="protein sequence ID" value="KAF7492071.1"/>
    <property type="gene ID" value="SSS_3453"/>
</dbReference>
<protein>
    <submittedName>
        <fullName evidence="14">Magnesium transporter protein 1</fullName>
    </submittedName>
</protein>
<keyword evidence="10 13" id="KW-0472">Membrane</keyword>
<dbReference type="OrthoDB" id="67566at2759"/>
<reference evidence="15" key="3">
    <citation type="submission" date="2022-06" db="UniProtKB">
        <authorList>
            <consortium name="EnsemblMetazoa"/>
        </authorList>
    </citation>
    <scope>IDENTIFICATION</scope>
</reference>
<dbReference type="PANTHER" id="PTHR12692">
    <property type="entry name" value="DOLICHYL-DIPHOSPHOOLIGOSACCHARIDE--PROTEIN GLYCOSYLTRANSFERASE-RELATED"/>
    <property type="match status" value="1"/>
</dbReference>
<keyword evidence="11" id="KW-1015">Disulfide bond</keyword>
<accession>A0A834R8K5</accession>
<evidence type="ECO:0000256" key="6">
    <source>
        <dbReference type="ARBA" id="ARBA00022729"/>
    </source>
</evidence>
<dbReference type="Proteomes" id="UP000070412">
    <property type="component" value="Unassembled WGS sequence"/>
</dbReference>
<feature type="transmembrane region" description="Helical" evidence="13">
    <location>
        <begin position="341"/>
        <end position="361"/>
    </location>
</feature>
<feature type="transmembrane region" description="Helical" evidence="13">
    <location>
        <begin position="245"/>
        <end position="264"/>
    </location>
</feature>
<keyword evidence="7" id="KW-0256">Endoplasmic reticulum</keyword>
<evidence type="ECO:0000256" key="3">
    <source>
        <dbReference type="ARBA" id="ARBA00009561"/>
    </source>
</evidence>
<keyword evidence="16" id="KW-1185">Reference proteome</keyword>
<dbReference type="PANTHER" id="PTHR12692:SF0">
    <property type="entry name" value="GH11935P"/>
    <property type="match status" value="1"/>
</dbReference>
<dbReference type="InterPro" id="IPR036249">
    <property type="entry name" value="Thioredoxin-like_sf"/>
</dbReference>
<dbReference type="AlphaFoldDB" id="A0A834R8K5"/>
<evidence type="ECO:0000256" key="5">
    <source>
        <dbReference type="ARBA" id="ARBA00022692"/>
    </source>
</evidence>
<evidence type="ECO:0000256" key="12">
    <source>
        <dbReference type="ARBA" id="ARBA00043952"/>
    </source>
</evidence>
<feature type="transmembrane region" description="Helical" evidence="13">
    <location>
        <begin position="214"/>
        <end position="233"/>
    </location>
</feature>
<evidence type="ECO:0000256" key="8">
    <source>
        <dbReference type="ARBA" id="ARBA00022842"/>
    </source>
</evidence>
<dbReference type="GO" id="GO:0008250">
    <property type="term" value="C:oligosaccharyltransferase complex"/>
    <property type="evidence" value="ECO:0007669"/>
    <property type="project" value="TreeGrafter"/>
</dbReference>
<keyword evidence="4" id="KW-0813">Transport</keyword>
<evidence type="ECO:0000256" key="1">
    <source>
        <dbReference type="ARBA" id="ARBA00002791"/>
    </source>
</evidence>
<dbReference type="Pfam" id="PF04756">
    <property type="entry name" value="OST3_OST6"/>
    <property type="match status" value="1"/>
</dbReference>
<keyword evidence="6" id="KW-0732">Signal</keyword>